<feature type="compositionally biased region" description="Low complexity" evidence="2">
    <location>
        <begin position="240"/>
        <end position="269"/>
    </location>
</feature>
<comment type="caution">
    <text evidence="5">The sequence shown here is derived from an EMBL/GenBank/DDBJ whole genome shotgun (WGS) entry which is preliminary data.</text>
</comment>
<evidence type="ECO:0000256" key="1">
    <source>
        <dbReference type="PROSITE-ProRule" id="PRU00723"/>
    </source>
</evidence>
<feature type="compositionally biased region" description="Basic and acidic residues" evidence="2">
    <location>
        <begin position="182"/>
        <end position="205"/>
    </location>
</feature>
<keyword evidence="6" id="KW-1185">Reference proteome</keyword>
<evidence type="ECO:0000256" key="2">
    <source>
        <dbReference type="SAM" id="MobiDB-lite"/>
    </source>
</evidence>
<feature type="compositionally biased region" description="Polar residues" evidence="2">
    <location>
        <begin position="83"/>
        <end position="96"/>
    </location>
</feature>
<feature type="region of interest" description="Disordered" evidence="2">
    <location>
        <begin position="31"/>
        <end position="300"/>
    </location>
</feature>
<dbReference type="Gene3D" id="4.10.1000.40">
    <property type="match status" value="1"/>
</dbReference>
<dbReference type="EMBL" id="JARTCD010000035">
    <property type="protein sequence ID" value="KAJ8657002.1"/>
    <property type="molecule type" value="Genomic_DNA"/>
</dbReference>
<reference evidence="5 6" key="1">
    <citation type="submission" date="2023-03" db="EMBL/GenBank/DDBJ databases">
        <title>Genome sequence of Lichtheimia ornata CBS 291.66.</title>
        <authorList>
            <person name="Mohabir J.T."/>
            <person name="Shea T.P."/>
            <person name="Kurbessoian T."/>
            <person name="Berby B."/>
            <person name="Fontaine J."/>
            <person name="Livny J."/>
            <person name="Gnirke A."/>
            <person name="Stajich J.E."/>
            <person name="Cuomo C.A."/>
        </authorList>
    </citation>
    <scope>NUCLEOTIDE SEQUENCE [LARGE SCALE GENOMIC DNA]</scope>
    <source>
        <strain evidence="5">CBS 291.66</strain>
    </source>
</reference>
<feature type="compositionally biased region" description="Polar residues" evidence="2">
    <location>
        <begin position="63"/>
        <end position="76"/>
    </location>
</feature>
<keyword evidence="3" id="KW-1133">Transmembrane helix</keyword>
<feature type="zinc finger region" description="C3H1-type" evidence="1">
    <location>
        <begin position="385"/>
        <end position="419"/>
    </location>
</feature>
<evidence type="ECO:0000313" key="6">
    <source>
        <dbReference type="Proteomes" id="UP001234581"/>
    </source>
</evidence>
<feature type="region of interest" description="Disordered" evidence="2">
    <location>
        <begin position="321"/>
        <end position="360"/>
    </location>
</feature>
<dbReference type="GO" id="GO:0008270">
    <property type="term" value="F:zinc ion binding"/>
    <property type="evidence" value="ECO:0007669"/>
    <property type="project" value="UniProtKB-KW"/>
</dbReference>
<gene>
    <name evidence="5" type="ORF">O0I10_007336</name>
</gene>
<feature type="domain" description="C3H1-type" evidence="4">
    <location>
        <begin position="385"/>
        <end position="419"/>
    </location>
</feature>
<evidence type="ECO:0000259" key="4">
    <source>
        <dbReference type="PROSITE" id="PS50103"/>
    </source>
</evidence>
<keyword evidence="3" id="KW-0472">Membrane</keyword>
<keyword evidence="1" id="KW-0862">Zinc</keyword>
<dbReference type="Proteomes" id="UP001234581">
    <property type="component" value="Unassembled WGS sequence"/>
</dbReference>
<dbReference type="InterPro" id="IPR000571">
    <property type="entry name" value="Znf_CCCH"/>
</dbReference>
<keyword evidence="1" id="KW-0863">Zinc-finger</keyword>
<keyword evidence="1" id="KW-0479">Metal-binding</keyword>
<feature type="compositionally biased region" description="Basic and acidic residues" evidence="2">
    <location>
        <begin position="36"/>
        <end position="62"/>
    </location>
</feature>
<dbReference type="AlphaFoldDB" id="A0AAD7V2N1"/>
<feature type="transmembrane region" description="Helical" evidence="3">
    <location>
        <begin position="12"/>
        <end position="31"/>
    </location>
</feature>
<evidence type="ECO:0000256" key="3">
    <source>
        <dbReference type="SAM" id="Phobius"/>
    </source>
</evidence>
<dbReference type="GeneID" id="83214745"/>
<dbReference type="RefSeq" id="XP_058341915.1">
    <property type="nucleotide sequence ID" value="XM_058487354.1"/>
</dbReference>
<proteinExistence type="predicted"/>
<name>A0AAD7V2N1_9FUNG</name>
<evidence type="ECO:0000313" key="5">
    <source>
        <dbReference type="EMBL" id="KAJ8657002.1"/>
    </source>
</evidence>
<dbReference type="PROSITE" id="PS50103">
    <property type="entry name" value="ZF_C3H1"/>
    <property type="match status" value="1"/>
</dbReference>
<feature type="compositionally biased region" description="Basic and acidic residues" evidence="2">
    <location>
        <begin position="112"/>
        <end position="158"/>
    </location>
</feature>
<protein>
    <recommendedName>
        <fullName evidence="4">C3H1-type domain-containing protein</fullName>
    </recommendedName>
</protein>
<keyword evidence="3" id="KW-0812">Transmembrane</keyword>
<feature type="compositionally biased region" description="Basic and acidic residues" evidence="2">
    <location>
        <begin position="215"/>
        <end position="236"/>
    </location>
</feature>
<accession>A0AAD7V2N1</accession>
<feature type="compositionally biased region" description="Polar residues" evidence="2">
    <location>
        <begin position="277"/>
        <end position="300"/>
    </location>
</feature>
<sequence length="422" mass="46805">MAFTQTILTRPTLLVSALVLTVGTVICYNYLSKPPAPKDSDKDNTRSISSVKKDTQKDKASETPESTTQHASATNPEQHDTKNATTHETTPLNNREINNKEESTTAAVQQHDAVETEKKAAAVIESTKDDTIAPEPVTKEQASREMKPAETKTTKPEPVEIESAAESKDEKIESAAAADTPVESKDEKIEEKAAEKDTKVEKEDIAQVESSTAEEDAKVEEKAAEKEDTKVEEKAENITQQQQQQPSEEGAAPSSPLDSSSTTSSSSGSAKQMDESYPTSTLTTPSASKSSSTYWQQPNNDPMSQYGFAWPTLIPVPEFRPQQQQNQQSFYSNEAGNPIPGQDENRPRGKKGRRVKKRLSRVERIEEQRQTHKPTMKSRCDYWPYCSNRNCKFIHPVKPCRVGDGCGFGNRCMFLHPSDYID</sequence>
<organism evidence="5 6">
    <name type="scientific">Lichtheimia ornata</name>
    <dbReference type="NCBI Taxonomy" id="688661"/>
    <lineage>
        <taxon>Eukaryota</taxon>
        <taxon>Fungi</taxon>
        <taxon>Fungi incertae sedis</taxon>
        <taxon>Mucoromycota</taxon>
        <taxon>Mucoromycotina</taxon>
        <taxon>Mucoromycetes</taxon>
        <taxon>Mucorales</taxon>
        <taxon>Lichtheimiaceae</taxon>
        <taxon>Lichtheimia</taxon>
    </lineage>
</organism>
<feature type="compositionally biased region" description="Basic residues" evidence="2">
    <location>
        <begin position="348"/>
        <end position="359"/>
    </location>
</feature>